<dbReference type="Proteomes" id="UP001235840">
    <property type="component" value="Unassembled WGS sequence"/>
</dbReference>
<feature type="binding site" evidence="5">
    <location>
        <position position="155"/>
    </location>
    <ligand>
        <name>FMN</name>
        <dbReference type="ChEBI" id="CHEBI:58210"/>
    </ligand>
</feature>
<dbReference type="PANTHER" id="PTHR43374">
    <property type="entry name" value="FLAVIN PRENYLTRANSFERASE"/>
    <property type="match status" value="1"/>
</dbReference>
<sequence>MTNNVKEQTTQLTQKQGIAGERNQRIFAVGITGASGGIYGVRLTQNLLSLGHKVHLIITEAGWQVFKEELELDTSNREQVIEEQFLAYGGELHYHTLRDFNAPIASGSYQCEGMIIIPCSMGTLSGIAHGASGNLLERAADVMLKEGRKLILVPRETPLNQIHLENMLKVTQAGGKILPAMPGYYHLPKTMDDLINFLVGKALDSLQVEHNLFKRWGEE</sequence>
<feature type="binding site" evidence="5">
    <location>
        <position position="59"/>
    </location>
    <ligand>
        <name>FMN</name>
        <dbReference type="ChEBI" id="CHEBI:58210"/>
    </ligand>
</feature>
<keyword evidence="7" id="KW-0456">Lyase</keyword>
<dbReference type="InterPro" id="IPR004507">
    <property type="entry name" value="UbiX-like"/>
</dbReference>
<evidence type="ECO:0000259" key="6">
    <source>
        <dbReference type="Pfam" id="PF02441"/>
    </source>
</evidence>
<feature type="domain" description="Flavoprotein" evidence="6">
    <location>
        <begin position="28"/>
        <end position="206"/>
    </location>
</feature>
<name>A0ABT9VWU8_9BACI</name>
<comment type="caution">
    <text evidence="7">The sequence shown here is derived from an EMBL/GenBank/DDBJ whole genome shotgun (WGS) entry which is preliminary data.</text>
</comment>
<evidence type="ECO:0000313" key="8">
    <source>
        <dbReference type="Proteomes" id="UP001235840"/>
    </source>
</evidence>
<dbReference type="PANTHER" id="PTHR43374:SF1">
    <property type="entry name" value="FLAVIN PRENYLTRANSFERASE PAD1, MITOCHONDRIAL"/>
    <property type="match status" value="1"/>
</dbReference>
<reference evidence="7 8" key="1">
    <citation type="submission" date="2023-07" db="EMBL/GenBank/DDBJ databases">
        <title>Genomic Encyclopedia of Type Strains, Phase IV (KMG-IV): sequencing the most valuable type-strain genomes for metagenomic binning, comparative biology and taxonomic classification.</title>
        <authorList>
            <person name="Goeker M."/>
        </authorList>
    </citation>
    <scope>NUCLEOTIDE SEQUENCE [LARGE SCALE GENOMIC DNA]</scope>
    <source>
        <strain evidence="7 8">DSM 12751</strain>
    </source>
</reference>
<proteinExistence type="inferred from homology"/>
<dbReference type="EMBL" id="JAUSTY010000005">
    <property type="protein sequence ID" value="MDQ0165466.1"/>
    <property type="molecule type" value="Genomic_DNA"/>
</dbReference>
<organism evidence="7 8">
    <name type="scientific">Caldalkalibacillus horti</name>
    <dbReference type="NCBI Taxonomy" id="77523"/>
    <lineage>
        <taxon>Bacteria</taxon>
        <taxon>Bacillati</taxon>
        <taxon>Bacillota</taxon>
        <taxon>Bacilli</taxon>
        <taxon>Bacillales</taxon>
        <taxon>Bacillaceae</taxon>
        <taxon>Caldalkalibacillus</taxon>
    </lineage>
</organism>
<comment type="caution">
    <text evidence="5">Lacks conserved residue(s) required for the propagation of feature annotation.</text>
</comment>
<dbReference type="EC" id="2.5.1.129" evidence="5"/>
<keyword evidence="1 5" id="KW-0637">Prenyltransferase</keyword>
<dbReference type="GO" id="GO:0008694">
    <property type="term" value="F:4-hydroxy-3-polyprenylbenzoate decarboxylase activity"/>
    <property type="evidence" value="ECO:0007669"/>
    <property type="project" value="UniProtKB-EC"/>
</dbReference>
<feature type="binding site" evidence="5">
    <location>
        <position position="185"/>
    </location>
    <ligand>
        <name>dimethylallyl phosphate</name>
        <dbReference type="ChEBI" id="CHEBI:88052"/>
    </ligand>
</feature>
<comment type="catalytic activity">
    <reaction evidence="5">
        <text>dimethylallyl phosphate + FMNH2 = prenylated FMNH2 + phosphate</text>
        <dbReference type="Rhea" id="RHEA:37743"/>
        <dbReference type="ChEBI" id="CHEBI:43474"/>
        <dbReference type="ChEBI" id="CHEBI:57618"/>
        <dbReference type="ChEBI" id="CHEBI:87467"/>
        <dbReference type="ChEBI" id="CHEBI:88052"/>
        <dbReference type="EC" id="2.5.1.129"/>
    </reaction>
</comment>
<gene>
    <name evidence="5" type="primary">ubiX</name>
    <name evidence="7" type="ORF">J2S11_001367</name>
</gene>
<accession>A0ABT9VWU8</accession>
<dbReference type="Gene3D" id="3.40.50.1950">
    <property type="entry name" value="Flavin prenyltransferase-like"/>
    <property type="match status" value="1"/>
</dbReference>
<dbReference type="RefSeq" id="WP_307392623.1">
    <property type="nucleotide sequence ID" value="NZ_BAAADK010000011.1"/>
</dbReference>
<keyword evidence="2 5" id="KW-0285">Flavoprotein</keyword>
<keyword evidence="8" id="KW-1185">Reference proteome</keyword>
<dbReference type="InterPro" id="IPR003382">
    <property type="entry name" value="Flavoprotein"/>
</dbReference>
<feature type="binding site" evidence="5">
    <location>
        <position position="201"/>
    </location>
    <ligand>
        <name>dimethylallyl phosphate</name>
        <dbReference type="ChEBI" id="CHEBI:88052"/>
    </ligand>
</feature>
<evidence type="ECO:0000256" key="3">
    <source>
        <dbReference type="ARBA" id="ARBA00022643"/>
    </source>
</evidence>
<feature type="binding site" evidence="5">
    <location>
        <begin position="33"/>
        <end position="35"/>
    </location>
    <ligand>
        <name>FMN</name>
        <dbReference type="ChEBI" id="CHEBI:58210"/>
    </ligand>
</feature>
<dbReference type="SUPFAM" id="SSF52507">
    <property type="entry name" value="Homo-oligomeric flavin-containing Cys decarboxylases, HFCD"/>
    <property type="match status" value="1"/>
</dbReference>
<keyword evidence="4 5" id="KW-0808">Transferase</keyword>
<evidence type="ECO:0000256" key="5">
    <source>
        <dbReference type="HAMAP-Rule" id="MF_01984"/>
    </source>
</evidence>
<evidence type="ECO:0000313" key="7">
    <source>
        <dbReference type="EMBL" id="MDQ0165466.1"/>
    </source>
</evidence>
<comment type="similarity">
    <text evidence="5">Belongs to the UbiX/PAD1 family.</text>
</comment>
<evidence type="ECO:0000256" key="1">
    <source>
        <dbReference type="ARBA" id="ARBA00022602"/>
    </source>
</evidence>
<evidence type="ECO:0000256" key="4">
    <source>
        <dbReference type="ARBA" id="ARBA00022679"/>
    </source>
</evidence>
<evidence type="ECO:0000256" key="2">
    <source>
        <dbReference type="ARBA" id="ARBA00022630"/>
    </source>
</evidence>
<dbReference type="InterPro" id="IPR036551">
    <property type="entry name" value="Flavin_trans-like"/>
</dbReference>
<dbReference type="NCBIfam" id="NF004685">
    <property type="entry name" value="PRK06029.1"/>
    <property type="match status" value="1"/>
</dbReference>
<dbReference type="NCBIfam" id="TIGR00421">
    <property type="entry name" value="ubiX_pad"/>
    <property type="match status" value="1"/>
</dbReference>
<feature type="binding site" evidence="5">
    <location>
        <begin position="120"/>
        <end position="123"/>
    </location>
    <ligand>
        <name>FMN</name>
        <dbReference type="ChEBI" id="CHEBI:58210"/>
    </ligand>
</feature>
<comment type="function">
    <text evidence="5">Flavin prenyltransferase that catalyzes the synthesis of the prenylated FMN cofactor (prenyl-FMN) for 4-hydroxy-3-polyprenylbenzoic acid decarboxylase UbiD. The prenyltransferase is metal-independent and links a dimethylallyl moiety from dimethylallyl monophosphate (DMAP) to the flavin N5 and C6 atoms of FMN.</text>
</comment>
<keyword evidence="3 5" id="KW-0288">FMN</keyword>
<protein>
    <recommendedName>
        <fullName evidence="5">Flavin prenyltransferase UbiX</fullName>
        <ecNumber evidence="5">2.5.1.129</ecNumber>
    </recommendedName>
</protein>
<dbReference type="Pfam" id="PF02441">
    <property type="entry name" value="Flavoprotein"/>
    <property type="match status" value="1"/>
</dbReference>
<dbReference type="HAMAP" id="MF_01984">
    <property type="entry name" value="ubiX_pad"/>
    <property type="match status" value="1"/>
</dbReference>